<protein>
    <submittedName>
        <fullName evidence="1">Uncharacterized protein</fullName>
    </submittedName>
</protein>
<keyword evidence="2" id="KW-1185">Reference proteome</keyword>
<gene>
    <name evidence="1" type="ORF">LEP1GSC108_0984</name>
</gene>
<accession>M6Q7L7</accession>
<comment type="caution">
    <text evidence="1">The sequence shown here is derived from an EMBL/GenBank/DDBJ whole genome shotgun (WGS) entry which is preliminary data.</text>
</comment>
<dbReference type="EMBL" id="AHNU02000063">
    <property type="protein sequence ID" value="EMN89170.1"/>
    <property type="molecule type" value="Genomic_DNA"/>
</dbReference>
<proteinExistence type="predicted"/>
<reference evidence="1 2" key="1">
    <citation type="submission" date="2013-01" db="EMBL/GenBank/DDBJ databases">
        <authorList>
            <person name="Harkins D.M."/>
            <person name="Durkin A.S."/>
            <person name="Brinkac L.M."/>
            <person name="Haft D.H."/>
            <person name="Selengut J.D."/>
            <person name="Sanka R."/>
            <person name="DePew J."/>
            <person name="Purushe J."/>
            <person name="Chanthongthip A."/>
            <person name="Lattana O."/>
            <person name="Phetsouvanh R."/>
            <person name="Newton P.N."/>
            <person name="Vinetz J.M."/>
            <person name="Sutton G.G."/>
            <person name="Nierman W.C."/>
            <person name="Fouts D.E."/>
        </authorList>
    </citation>
    <scope>NUCLEOTIDE SEQUENCE [LARGE SCALE GENOMIC DNA]</scope>
    <source>
        <strain evidence="1 2">UI 13098</strain>
    </source>
</reference>
<dbReference type="AlphaFoldDB" id="M6Q7L7"/>
<organism evidence="1 2">
    <name type="scientific">Leptospira weilii str. UI 13098</name>
    <dbReference type="NCBI Taxonomy" id="1088542"/>
    <lineage>
        <taxon>Bacteria</taxon>
        <taxon>Pseudomonadati</taxon>
        <taxon>Spirochaetota</taxon>
        <taxon>Spirochaetia</taxon>
        <taxon>Leptospirales</taxon>
        <taxon>Leptospiraceae</taxon>
        <taxon>Leptospira</taxon>
    </lineage>
</organism>
<name>M6Q7L7_9LEPT</name>
<evidence type="ECO:0000313" key="1">
    <source>
        <dbReference type="EMBL" id="EMN89170.1"/>
    </source>
</evidence>
<dbReference type="Proteomes" id="UP000012118">
    <property type="component" value="Unassembled WGS sequence"/>
</dbReference>
<sequence>MELQNDPIRTTFQRFKECRICSRFSIDLADLFYVLSLIRQDAPFAEFPGLGDRTRNGPHGKRCA</sequence>
<evidence type="ECO:0000313" key="2">
    <source>
        <dbReference type="Proteomes" id="UP000012118"/>
    </source>
</evidence>